<proteinExistence type="predicted"/>
<protein>
    <submittedName>
        <fullName evidence="1">Uncharacterized protein</fullName>
    </submittedName>
</protein>
<name>A0A0A9GRX9_ARUDO</name>
<accession>A0A0A9GRX9</accession>
<reference evidence="1" key="1">
    <citation type="submission" date="2014-09" db="EMBL/GenBank/DDBJ databases">
        <authorList>
            <person name="Magalhaes I.L.F."/>
            <person name="Oliveira U."/>
            <person name="Santos F.R."/>
            <person name="Vidigal T.H.D.A."/>
            <person name="Brescovit A.D."/>
            <person name="Santos A.J."/>
        </authorList>
    </citation>
    <scope>NUCLEOTIDE SEQUENCE</scope>
    <source>
        <tissue evidence="1">Shoot tissue taken approximately 20 cm above the soil surface</tissue>
    </source>
</reference>
<dbReference type="EMBL" id="GBRH01174448">
    <property type="protein sequence ID" value="JAE23448.1"/>
    <property type="molecule type" value="Transcribed_RNA"/>
</dbReference>
<sequence>MNFIRMKKDLKTFLSSYIIEYNKSRPE</sequence>
<dbReference type="AlphaFoldDB" id="A0A0A9GRX9"/>
<organism evidence="1">
    <name type="scientific">Arundo donax</name>
    <name type="common">Giant reed</name>
    <name type="synonym">Donax arundinaceus</name>
    <dbReference type="NCBI Taxonomy" id="35708"/>
    <lineage>
        <taxon>Eukaryota</taxon>
        <taxon>Viridiplantae</taxon>
        <taxon>Streptophyta</taxon>
        <taxon>Embryophyta</taxon>
        <taxon>Tracheophyta</taxon>
        <taxon>Spermatophyta</taxon>
        <taxon>Magnoliopsida</taxon>
        <taxon>Liliopsida</taxon>
        <taxon>Poales</taxon>
        <taxon>Poaceae</taxon>
        <taxon>PACMAD clade</taxon>
        <taxon>Arundinoideae</taxon>
        <taxon>Arundineae</taxon>
        <taxon>Arundo</taxon>
    </lineage>
</organism>
<evidence type="ECO:0000313" key="1">
    <source>
        <dbReference type="EMBL" id="JAE23448.1"/>
    </source>
</evidence>
<reference evidence="1" key="2">
    <citation type="journal article" date="2015" name="Data Brief">
        <title>Shoot transcriptome of the giant reed, Arundo donax.</title>
        <authorList>
            <person name="Barrero R.A."/>
            <person name="Guerrero F.D."/>
            <person name="Moolhuijzen P."/>
            <person name="Goolsby J.A."/>
            <person name="Tidwell J."/>
            <person name="Bellgard S.E."/>
            <person name="Bellgard M.I."/>
        </authorList>
    </citation>
    <scope>NUCLEOTIDE SEQUENCE</scope>
    <source>
        <tissue evidence="1">Shoot tissue taken approximately 20 cm above the soil surface</tissue>
    </source>
</reference>